<dbReference type="SMART" id="SM00332">
    <property type="entry name" value="PP2Cc"/>
    <property type="match status" value="1"/>
</dbReference>
<evidence type="ECO:0000256" key="2">
    <source>
        <dbReference type="SAM" id="Phobius"/>
    </source>
</evidence>
<evidence type="ECO:0000313" key="5">
    <source>
        <dbReference type="Proteomes" id="UP000595691"/>
    </source>
</evidence>
<dbReference type="InterPro" id="IPR014221">
    <property type="entry name" value="SpoII_E"/>
</dbReference>
<dbReference type="PANTHER" id="PTHR43156:SF2">
    <property type="entry name" value="STAGE II SPORULATION PROTEIN E"/>
    <property type="match status" value="1"/>
</dbReference>
<reference evidence="4 5" key="1">
    <citation type="submission" date="2020-11" db="EMBL/GenBank/DDBJ databases">
        <title>Taxonomic evaluation of the Bacillus sporothermodurans group of bacteria based on whole genome sequences.</title>
        <authorList>
            <person name="Fiedler G."/>
            <person name="Herbstmann A.-D."/>
            <person name="Doll E."/>
            <person name="Wenning M."/>
            <person name="Brinks E."/>
            <person name="Kabisch J."/>
            <person name="Breitenwieser F."/>
            <person name="Lappann M."/>
            <person name="Boehnlein C."/>
            <person name="Franz C."/>
        </authorList>
    </citation>
    <scope>NUCLEOTIDE SEQUENCE [LARGE SCALE GENOMIC DNA]</scope>
    <source>
        <strain evidence="4 5">JCM 19841</strain>
    </source>
</reference>
<gene>
    <name evidence="4" type="primary">spoIIE</name>
    <name evidence="4" type="ORF">I5776_00370</name>
</gene>
<dbReference type="PROSITE" id="PS51746">
    <property type="entry name" value="PPM_2"/>
    <property type="match status" value="1"/>
</dbReference>
<dbReference type="InterPro" id="IPR052016">
    <property type="entry name" value="Bact_Sigma-Reg"/>
</dbReference>
<keyword evidence="2" id="KW-0812">Transmembrane</keyword>
<dbReference type="InterPro" id="IPR001932">
    <property type="entry name" value="PPM-type_phosphatase-like_dom"/>
</dbReference>
<dbReference type="EC" id="3.1.3.16" evidence="4"/>
<dbReference type="SUPFAM" id="SSF81606">
    <property type="entry name" value="PP2C-like"/>
    <property type="match status" value="1"/>
</dbReference>
<dbReference type="Proteomes" id="UP000595691">
    <property type="component" value="Chromosome"/>
</dbReference>
<evidence type="ECO:0000256" key="1">
    <source>
        <dbReference type="ARBA" id="ARBA00022801"/>
    </source>
</evidence>
<feature type="transmembrane region" description="Helical" evidence="2">
    <location>
        <begin position="35"/>
        <end position="52"/>
    </location>
</feature>
<feature type="transmembrane region" description="Helical" evidence="2">
    <location>
        <begin position="127"/>
        <end position="146"/>
    </location>
</feature>
<evidence type="ECO:0000313" key="4">
    <source>
        <dbReference type="EMBL" id="QQZ09506.1"/>
    </source>
</evidence>
<feature type="transmembrane region" description="Helical" evidence="2">
    <location>
        <begin position="227"/>
        <end position="251"/>
    </location>
</feature>
<sequence length="826" mass="92988">MAKVNQSFFEPGRNVDLHETKVEFSEGLRRFQLKLNLLFLQKGVVLLLIGFLLGRAMILSHLTPFALPFFASVYMMRRKKAPIVLIGLAVGALTVSMGNSFYTLLSGIFFLLTYKTFSKFHKDEMKVIPFYVLTISFISKCCYFYIIQHQNFTMYDSMMAVVEASLSFILTLIFMQSIPLLSLRKRKKTLKTEEVVSLIILLASVLTGTIGWSMYDLSIEHILSRYLVLIFAFVAGATVGSTVGVVTGLIFSLANVSSFYQMSLLAFSGLLGGLLKEGRKVGTAIGLLIATLLIGMYGEAKAPLIVNIYESAVAIFLLFLTPQSLTAKLAKHIPGTNEHTQEQQQYIRKIRDITANRVEQFSSVFQALSKSFSQYDQWRDHDGEEREIDYFLSNVTEKTCQTCFKKEHCWAKNFNKTYDLMKKVIHETENGDGTIPHRVHREFDKHCTKAKKVEDAILQELTFYQANQKLKLQVKESRKLVAEQLLGVSEVMGDFAKEIQRERENHHKQEEMILDALQDFGLDIEHVEIYSLNVGNVDIDMTLPYCNGHGECEKIIAPLLSDILGETIVVQKEECASYPDGFCYVTFRSAQAFVVETGVAHAAKGGGFVSGDSYSTIDLGTRKYAVAISDGMGNGERAHHESNETLRLLQTILQSGIEEKVAIKSVNSILSLRTTDEIFSTLDLAMIDLQNASVRFLKIGSTPSFIKRGDRVLKVESSNLPMGIIQEFDVDVVSEQLKAGDLLIMMSDGIFEGPKHVENYDLWMRRKIREIETKDPQEIADLIMEEVIRTRSGMIEDDMTIVVSKVEHNTPKWASIPTGKLKSMIS</sequence>
<dbReference type="PANTHER" id="PTHR43156">
    <property type="entry name" value="STAGE II SPORULATION PROTEIN E-RELATED"/>
    <property type="match status" value="1"/>
</dbReference>
<feature type="transmembrane region" description="Helical" evidence="2">
    <location>
        <begin position="257"/>
        <end position="274"/>
    </location>
</feature>
<keyword evidence="2" id="KW-0472">Membrane</keyword>
<protein>
    <submittedName>
        <fullName evidence="4">Stage II sporulation protein E</fullName>
        <ecNumber evidence="4">3.1.3.16</ecNumber>
    </submittedName>
</protein>
<dbReference type="Pfam" id="PF07228">
    <property type="entry name" value="SpoIIE"/>
    <property type="match status" value="1"/>
</dbReference>
<name>A0ABX7E2P1_9BACI</name>
<organism evidence="4 5">
    <name type="scientific">Heyndrickxia vini</name>
    <dbReference type="NCBI Taxonomy" id="1476025"/>
    <lineage>
        <taxon>Bacteria</taxon>
        <taxon>Bacillati</taxon>
        <taxon>Bacillota</taxon>
        <taxon>Bacilli</taxon>
        <taxon>Bacillales</taxon>
        <taxon>Bacillaceae</taxon>
        <taxon>Heyndrickxia</taxon>
    </lineage>
</organism>
<dbReference type="Pfam" id="PF19732">
    <property type="entry name" value="SpoIIE_N"/>
    <property type="match status" value="1"/>
</dbReference>
<keyword evidence="5" id="KW-1185">Reference proteome</keyword>
<proteinExistence type="predicted"/>
<feature type="transmembrane region" description="Helical" evidence="2">
    <location>
        <begin position="83"/>
        <end position="112"/>
    </location>
</feature>
<dbReference type="RefSeq" id="WP_202778512.1">
    <property type="nucleotide sequence ID" value="NZ_CP065425.1"/>
</dbReference>
<feature type="transmembrane region" description="Helical" evidence="2">
    <location>
        <begin position="195"/>
        <end position="215"/>
    </location>
</feature>
<keyword evidence="1 4" id="KW-0378">Hydrolase</keyword>
<keyword evidence="2" id="KW-1133">Transmembrane helix</keyword>
<dbReference type="Gene3D" id="3.60.40.10">
    <property type="entry name" value="PPM-type phosphatase domain"/>
    <property type="match status" value="1"/>
</dbReference>
<dbReference type="InterPro" id="IPR036457">
    <property type="entry name" value="PPM-type-like_dom_sf"/>
</dbReference>
<evidence type="ECO:0000259" key="3">
    <source>
        <dbReference type="PROSITE" id="PS51746"/>
    </source>
</evidence>
<feature type="domain" description="PPM-type phosphatase" evidence="3">
    <location>
        <begin position="596"/>
        <end position="806"/>
    </location>
</feature>
<feature type="transmembrane region" description="Helical" evidence="2">
    <location>
        <begin position="281"/>
        <end position="298"/>
    </location>
</feature>
<dbReference type="NCBIfam" id="TIGR02865">
    <property type="entry name" value="spore_II_E"/>
    <property type="match status" value="1"/>
</dbReference>
<dbReference type="EMBL" id="CP065425">
    <property type="protein sequence ID" value="QQZ09506.1"/>
    <property type="molecule type" value="Genomic_DNA"/>
</dbReference>
<accession>A0ABX7E2P1</accession>
<dbReference type="GO" id="GO:0004722">
    <property type="term" value="F:protein serine/threonine phosphatase activity"/>
    <property type="evidence" value="ECO:0007669"/>
    <property type="project" value="UniProtKB-EC"/>
</dbReference>
<dbReference type="InterPro" id="IPR045768">
    <property type="entry name" value="SpoIIE_N"/>
</dbReference>
<dbReference type="SMART" id="SM00331">
    <property type="entry name" value="PP2C_SIG"/>
    <property type="match status" value="1"/>
</dbReference>
<feature type="transmembrane region" description="Helical" evidence="2">
    <location>
        <begin position="158"/>
        <end position="175"/>
    </location>
</feature>
<feature type="transmembrane region" description="Helical" evidence="2">
    <location>
        <begin position="304"/>
        <end position="321"/>
    </location>
</feature>